<dbReference type="AlphaFoldDB" id="A0A5B8UHI0"/>
<evidence type="ECO:0000313" key="1">
    <source>
        <dbReference type="EMBL" id="QEC56094.1"/>
    </source>
</evidence>
<keyword evidence="2" id="KW-1185">Reference proteome</keyword>
<dbReference type="OrthoDB" id="1393543at2"/>
<dbReference type="RefSeq" id="WP_146786108.1">
    <property type="nucleotide sequence ID" value="NZ_BAABIO010000001.1"/>
</dbReference>
<accession>A0A5B8UHI0</accession>
<dbReference type="EMBL" id="CP042433">
    <property type="protein sequence ID" value="QEC56094.1"/>
    <property type="molecule type" value="Genomic_DNA"/>
</dbReference>
<name>A0A5B8UHI0_9BACT</name>
<organism evidence="1 2">
    <name type="scientific">Flavisolibacter ginsenosidimutans</name>
    <dbReference type="NCBI Taxonomy" id="661481"/>
    <lineage>
        <taxon>Bacteria</taxon>
        <taxon>Pseudomonadati</taxon>
        <taxon>Bacteroidota</taxon>
        <taxon>Chitinophagia</taxon>
        <taxon>Chitinophagales</taxon>
        <taxon>Chitinophagaceae</taxon>
        <taxon>Flavisolibacter</taxon>
    </lineage>
</organism>
<dbReference type="Proteomes" id="UP000321204">
    <property type="component" value="Chromosome"/>
</dbReference>
<gene>
    <name evidence="1" type="ORF">FSB75_09370</name>
</gene>
<reference evidence="1 2" key="1">
    <citation type="journal article" date="2015" name="Int. J. Syst. Evol. Microbiol.">
        <title>Flavisolibacter ginsenosidimutans sp. nov., with ginsenoside-converting activity isolated from soil used for cultivating ginseng.</title>
        <authorList>
            <person name="Zhao Y."/>
            <person name="Liu Q."/>
            <person name="Kang M.S."/>
            <person name="Jin F."/>
            <person name="Yu H."/>
            <person name="Im W.T."/>
        </authorList>
    </citation>
    <scope>NUCLEOTIDE SEQUENCE [LARGE SCALE GENOMIC DNA]</scope>
    <source>
        <strain evidence="1 2">Gsoil 636</strain>
    </source>
</reference>
<proteinExistence type="predicted"/>
<sequence>MDTGQSKLKTSKQFLPLLLIIAGLLLSFRHPLTGLVSPVQLDMKIEHQPAIMPALYKVYSNENALYGKYSLFKMLVTNNSNRSARDVDVSFQIPNYIEWTSVMKIPSLEPGQSAVVNCYPSFADKIVEKTTTSEEKVNIKIKGANISDIDQSFAIEIQGRNDFLYTCVPANEIRTSADVFDNANLLTCFVTPEDPIIKYYTQKIQEKILKGETAAVGNKEEEGVRFMEGIYLATLMSHMVYSGTSGVPERLDDITTMHQSIRLPREVVTGKTGLCIELSLLYASIMADAGMNPVIYFIPGHAYPGFKMNGHYYAIESTGIGGEGIGGSMNTDEAYREGMKNLQTFFQAVAAGDDRYQLLDVRDAINKGAVAMELKDDSFLRQKIDEITQVFDANYGSGSGNDATGYNLYQDAVSFSYPNTWIPAPRSSESMPQMKQLIADKSNMASVIVYQFDGYTDPEQAIVTIKQYAESYQGTSQYTNTGQAYNGYSLFNGQTTYSNGNAFNWTAALKATGSGVVGIAVAAYTTADPKYQSILLDILKSLR</sequence>
<evidence type="ECO:0008006" key="3">
    <source>
        <dbReference type="Google" id="ProtNLM"/>
    </source>
</evidence>
<evidence type="ECO:0000313" key="2">
    <source>
        <dbReference type="Proteomes" id="UP000321204"/>
    </source>
</evidence>
<dbReference type="KEGG" id="fgg:FSB75_09370"/>
<protein>
    <recommendedName>
        <fullName evidence="3">Transglutaminase domain-containing protein</fullName>
    </recommendedName>
</protein>